<sequence length="88" mass="9786">MVDSNTSFNFKKRKRAADGPTSRIAPAEESAISRTIRCAGQGKGAPLFLPLDGTEFRSCEEAKEFYNLYSWEIGFGVRYGRSRVNCNG</sequence>
<dbReference type="PANTHER" id="PTHR47482:SF5">
    <property type="entry name" value="FAR1 DOMAIN-CONTAINING PROTEIN"/>
    <property type="match status" value="1"/>
</dbReference>
<evidence type="ECO:0008006" key="4">
    <source>
        <dbReference type="Google" id="ProtNLM"/>
    </source>
</evidence>
<accession>A0AAQ3U7K5</accession>
<reference evidence="2 3" key="1">
    <citation type="submission" date="2024-02" db="EMBL/GenBank/DDBJ databases">
        <title>High-quality chromosome-scale genome assembly of Pensacola bahiagrass (Paspalum notatum Flugge var. saurae).</title>
        <authorList>
            <person name="Vega J.M."/>
            <person name="Podio M."/>
            <person name="Orjuela J."/>
            <person name="Siena L.A."/>
            <person name="Pessino S.C."/>
            <person name="Combes M.C."/>
            <person name="Mariac C."/>
            <person name="Albertini E."/>
            <person name="Pupilli F."/>
            <person name="Ortiz J.P.A."/>
            <person name="Leblanc O."/>
        </authorList>
    </citation>
    <scope>NUCLEOTIDE SEQUENCE [LARGE SCALE GENOMIC DNA]</scope>
    <source>
        <strain evidence="2">R1</strain>
        <tissue evidence="2">Leaf</tissue>
    </source>
</reference>
<evidence type="ECO:0000256" key="1">
    <source>
        <dbReference type="SAM" id="MobiDB-lite"/>
    </source>
</evidence>
<dbReference type="AlphaFoldDB" id="A0AAQ3U7K5"/>
<dbReference type="PANTHER" id="PTHR47482">
    <property type="entry name" value="OS11G0632001 PROTEIN"/>
    <property type="match status" value="1"/>
</dbReference>
<keyword evidence="3" id="KW-1185">Reference proteome</keyword>
<dbReference type="Proteomes" id="UP001341281">
    <property type="component" value="Chromosome 07"/>
</dbReference>
<evidence type="ECO:0000313" key="3">
    <source>
        <dbReference type="Proteomes" id="UP001341281"/>
    </source>
</evidence>
<proteinExistence type="predicted"/>
<dbReference type="EMBL" id="CP144751">
    <property type="protein sequence ID" value="WVZ86408.1"/>
    <property type="molecule type" value="Genomic_DNA"/>
</dbReference>
<feature type="region of interest" description="Disordered" evidence="1">
    <location>
        <begin position="1"/>
        <end position="28"/>
    </location>
</feature>
<protein>
    <recommendedName>
        <fullName evidence="4">FAR1 domain-containing protein</fullName>
    </recommendedName>
</protein>
<evidence type="ECO:0000313" key="2">
    <source>
        <dbReference type="EMBL" id="WVZ86408.1"/>
    </source>
</evidence>
<organism evidence="2 3">
    <name type="scientific">Paspalum notatum var. saurae</name>
    <dbReference type="NCBI Taxonomy" id="547442"/>
    <lineage>
        <taxon>Eukaryota</taxon>
        <taxon>Viridiplantae</taxon>
        <taxon>Streptophyta</taxon>
        <taxon>Embryophyta</taxon>
        <taxon>Tracheophyta</taxon>
        <taxon>Spermatophyta</taxon>
        <taxon>Magnoliopsida</taxon>
        <taxon>Liliopsida</taxon>
        <taxon>Poales</taxon>
        <taxon>Poaceae</taxon>
        <taxon>PACMAD clade</taxon>
        <taxon>Panicoideae</taxon>
        <taxon>Andropogonodae</taxon>
        <taxon>Paspaleae</taxon>
        <taxon>Paspalinae</taxon>
        <taxon>Paspalum</taxon>
    </lineage>
</organism>
<gene>
    <name evidence="2" type="ORF">U9M48_033194</name>
</gene>
<name>A0AAQ3U7K5_PASNO</name>